<feature type="transmembrane region" description="Helical" evidence="6">
    <location>
        <begin position="156"/>
        <end position="176"/>
    </location>
</feature>
<dbReference type="PANTHER" id="PTHR30177">
    <property type="entry name" value="GLYCINE BETAINE/L-PROLINE TRANSPORT SYSTEM PERMEASE PROTEIN PROW"/>
    <property type="match status" value="1"/>
</dbReference>
<evidence type="ECO:0000256" key="4">
    <source>
        <dbReference type="ARBA" id="ARBA00022989"/>
    </source>
</evidence>
<comment type="subcellular location">
    <subcellularLocation>
        <location evidence="6">Cell membrane</location>
        <topology evidence="6">Multi-pass membrane protein</topology>
    </subcellularLocation>
    <subcellularLocation>
        <location evidence="1">Membrane</location>
        <topology evidence="1">Multi-pass membrane protein</topology>
    </subcellularLocation>
</comment>
<reference evidence="8 9" key="1">
    <citation type="submission" date="2019-03" db="EMBL/GenBank/DDBJ databases">
        <title>Genomic analyses of the natural microbiome of Caenorhabditis elegans.</title>
        <authorList>
            <person name="Samuel B."/>
        </authorList>
    </citation>
    <scope>NUCLEOTIDE SEQUENCE [LARGE SCALE GENOMIC DNA]</scope>
    <source>
        <strain evidence="8 9">JUb18</strain>
    </source>
</reference>
<keyword evidence="3 6" id="KW-0812">Transmembrane</keyword>
<evidence type="ECO:0000313" key="9">
    <source>
        <dbReference type="Proteomes" id="UP000295601"/>
    </source>
</evidence>
<dbReference type="OrthoDB" id="5244012at2"/>
<evidence type="ECO:0000313" key="8">
    <source>
        <dbReference type="EMBL" id="TDP92608.1"/>
    </source>
</evidence>
<feature type="domain" description="ABC transmembrane type-1" evidence="7">
    <location>
        <begin position="26"/>
        <end position="205"/>
    </location>
</feature>
<dbReference type="GO" id="GO:0055085">
    <property type="term" value="P:transmembrane transport"/>
    <property type="evidence" value="ECO:0007669"/>
    <property type="project" value="InterPro"/>
</dbReference>
<dbReference type="InterPro" id="IPR000515">
    <property type="entry name" value="MetI-like"/>
</dbReference>
<comment type="caution">
    <text evidence="8">The sequence shown here is derived from an EMBL/GenBank/DDBJ whole genome shotgun (WGS) entry which is preliminary data.</text>
</comment>
<evidence type="ECO:0000256" key="2">
    <source>
        <dbReference type="ARBA" id="ARBA00022448"/>
    </source>
</evidence>
<dbReference type="GO" id="GO:0005886">
    <property type="term" value="C:plasma membrane"/>
    <property type="evidence" value="ECO:0007669"/>
    <property type="project" value="UniProtKB-SubCell"/>
</dbReference>
<dbReference type="EMBL" id="SNYA01000004">
    <property type="protein sequence ID" value="TDP92608.1"/>
    <property type="molecule type" value="Genomic_DNA"/>
</dbReference>
<accession>A0A4V3CY36</accession>
<evidence type="ECO:0000256" key="3">
    <source>
        <dbReference type="ARBA" id="ARBA00022692"/>
    </source>
</evidence>
<dbReference type="CDD" id="cd06261">
    <property type="entry name" value="TM_PBP2"/>
    <property type="match status" value="1"/>
</dbReference>
<keyword evidence="5 6" id="KW-0472">Membrane</keyword>
<comment type="similarity">
    <text evidence="6">Belongs to the binding-protein-dependent transport system permease family.</text>
</comment>
<dbReference type="Proteomes" id="UP000295601">
    <property type="component" value="Unassembled WGS sequence"/>
</dbReference>
<dbReference type="Pfam" id="PF00528">
    <property type="entry name" value="BPD_transp_1"/>
    <property type="match status" value="1"/>
</dbReference>
<feature type="transmembrane region" description="Helical" evidence="6">
    <location>
        <begin position="30"/>
        <end position="52"/>
    </location>
</feature>
<dbReference type="PANTHER" id="PTHR30177:SF33">
    <property type="entry name" value="POSSIBLE OSMOPROTECTANT (GLYCINE BETAINE_CARNITINE_CHOLINE_L-PROLINE) TRANSPORT INTEGRAL MEMBRANE PROTEIN ABC TRANSPORTER PROZ"/>
    <property type="match status" value="1"/>
</dbReference>
<keyword evidence="4 6" id="KW-1133">Transmembrane helix</keyword>
<dbReference type="GO" id="GO:0031460">
    <property type="term" value="P:glycine betaine transport"/>
    <property type="evidence" value="ECO:0007669"/>
    <property type="project" value="TreeGrafter"/>
</dbReference>
<feature type="transmembrane region" description="Helical" evidence="6">
    <location>
        <begin position="130"/>
        <end position="149"/>
    </location>
</feature>
<dbReference type="Gene3D" id="1.10.3720.10">
    <property type="entry name" value="MetI-like"/>
    <property type="match status" value="1"/>
</dbReference>
<name>A0A4V3CY36_9MICO</name>
<keyword evidence="2 6" id="KW-0813">Transport</keyword>
<evidence type="ECO:0000256" key="1">
    <source>
        <dbReference type="ARBA" id="ARBA00004141"/>
    </source>
</evidence>
<feature type="transmembrane region" description="Helical" evidence="6">
    <location>
        <begin position="73"/>
        <end position="100"/>
    </location>
</feature>
<evidence type="ECO:0000256" key="5">
    <source>
        <dbReference type="ARBA" id="ARBA00023136"/>
    </source>
</evidence>
<sequence>MIFTQIWAFLSNPVNWSGPEGIPVRLLEHLGYTAIVILIALAIALPLGAIIGHTRRGAWLVIGVANASRALPTLGLLTLMVLLLGLGFLPAVIVLVILAIPPILTATYAGIRGVSPTVVDAARGMGMPEWQILLTVELPIAMPIVLGGLRSAILQVVATATVAAYIALGGLGRFLLDGLALRDYGQMAVGAILVAALAIAIDLLFLAFGTRKPKPAQKAPETTTQLILTREKES</sequence>
<evidence type="ECO:0000259" key="7">
    <source>
        <dbReference type="PROSITE" id="PS50928"/>
    </source>
</evidence>
<evidence type="ECO:0000256" key="6">
    <source>
        <dbReference type="RuleBase" id="RU363032"/>
    </source>
</evidence>
<feature type="transmembrane region" description="Helical" evidence="6">
    <location>
        <begin position="188"/>
        <end position="208"/>
    </location>
</feature>
<keyword evidence="9" id="KW-1185">Reference proteome</keyword>
<protein>
    <submittedName>
        <fullName evidence="8">Osmoprotectant transport system permease protein</fullName>
    </submittedName>
</protein>
<dbReference type="InterPro" id="IPR051204">
    <property type="entry name" value="ABC_transp_perm/SBD"/>
</dbReference>
<dbReference type="PROSITE" id="PS50928">
    <property type="entry name" value="ABC_TM1"/>
    <property type="match status" value="1"/>
</dbReference>
<gene>
    <name evidence="8" type="ORF">EDF62_1825</name>
</gene>
<organism evidence="8 9">
    <name type="scientific">Leucobacter luti</name>
    <dbReference type="NCBI Taxonomy" id="340320"/>
    <lineage>
        <taxon>Bacteria</taxon>
        <taxon>Bacillati</taxon>
        <taxon>Actinomycetota</taxon>
        <taxon>Actinomycetes</taxon>
        <taxon>Micrococcales</taxon>
        <taxon>Microbacteriaceae</taxon>
        <taxon>Leucobacter</taxon>
    </lineage>
</organism>
<proteinExistence type="inferred from homology"/>
<dbReference type="InterPro" id="IPR035906">
    <property type="entry name" value="MetI-like_sf"/>
</dbReference>
<dbReference type="RefSeq" id="WP_132203631.1">
    <property type="nucleotide sequence ID" value="NZ_CP080492.1"/>
</dbReference>
<dbReference type="AlphaFoldDB" id="A0A4V3CY36"/>
<dbReference type="SUPFAM" id="SSF161098">
    <property type="entry name" value="MetI-like"/>
    <property type="match status" value="1"/>
</dbReference>